<protein>
    <recommendedName>
        <fullName evidence="1">Lipocalin-like domain-containing protein</fullName>
    </recommendedName>
</protein>
<proteinExistence type="predicted"/>
<name>A0A2N9W0N3_9HYPH</name>
<organism evidence="2 3">
    <name type="scientific">Phyllobacterium zundukense</name>
    <dbReference type="NCBI Taxonomy" id="1867719"/>
    <lineage>
        <taxon>Bacteria</taxon>
        <taxon>Pseudomonadati</taxon>
        <taxon>Pseudomonadota</taxon>
        <taxon>Alphaproteobacteria</taxon>
        <taxon>Hyphomicrobiales</taxon>
        <taxon>Phyllobacteriaceae</taxon>
        <taxon>Phyllobacterium</taxon>
    </lineage>
</organism>
<dbReference type="AlphaFoldDB" id="A0A2N9W0N3"/>
<gene>
    <name evidence="2" type="ORF">B5P45_08575</name>
</gene>
<comment type="caution">
    <text evidence="2">The sequence shown here is derived from an EMBL/GenBank/DDBJ whole genome shotgun (WGS) entry which is preliminary data.</text>
</comment>
<keyword evidence="3" id="KW-1185">Reference proteome</keyword>
<dbReference type="EMBL" id="MZMT01000021">
    <property type="protein sequence ID" value="PIO45301.1"/>
    <property type="molecule type" value="Genomic_DNA"/>
</dbReference>
<dbReference type="Proteomes" id="UP000232163">
    <property type="component" value="Unassembled WGS sequence"/>
</dbReference>
<evidence type="ECO:0000313" key="2">
    <source>
        <dbReference type="EMBL" id="PIO45301.1"/>
    </source>
</evidence>
<dbReference type="Pfam" id="PF13924">
    <property type="entry name" value="Lipocalin_5"/>
    <property type="match status" value="1"/>
</dbReference>
<accession>A0A2N9W0N3</accession>
<sequence length="151" mass="16819">MQLKKEILIGTWRLVSSTRTILDTGEVVNSYGGRPNGWINYGGDGRMMVVVAHDGRPKLADPLSLTDVEQAALFKTFFAYAGTYDLEEGSIVHYIDTSWNETWSGTQMKRNLVLSGQQVVYTTEPFAFSGDGRESVVTLVWEKYDLAAGEK</sequence>
<feature type="domain" description="Lipocalin-like" evidence="1">
    <location>
        <begin position="9"/>
        <end position="143"/>
    </location>
</feature>
<dbReference type="KEGG" id="pht:BLM14_27615"/>
<evidence type="ECO:0000259" key="1">
    <source>
        <dbReference type="Pfam" id="PF13924"/>
    </source>
</evidence>
<dbReference type="OrthoDB" id="8370150at2"/>
<reference evidence="2 3" key="1">
    <citation type="journal article" date="2017" name="Int J Environ Stud">
        <title>Does the Miocene-Pliocene relict legume Oxytropis triphylla form nitrogen-fixing nodules with a combination of bacterial strains?</title>
        <authorList>
            <person name="Safronova V."/>
            <person name="Belimov A."/>
            <person name="Sazanova A."/>
            <person name="Kuznetsova I."/>
            <person name="Popova J."/>
            <person name="Andronov E."/>
            <person name="Verkhozina A."/>
            <person name="Tikhonovich I."/>
        </authorList>
    </citation>
    <scope>NUCLEOTIDE SEQUENCE [LARGE SCALE GENOMIC DNA]</scope>
    <source>
        <strain evidence="2 3">Tri-38</strain>
    </source>
</reference>
<evidence type="ECO:0000313" key="3">
    <source>
        <dbReference type="Proteomes" id="UP000232163"/>
    </source>
</evidence>
<dbReference type="InterPro" id="IPR024311">
    <property type="entry name" value="Lipocalin-like"/>
</dbReference>